<keyword evidence="2" id="KW-1185">Reference proteome</keyword>
<dbReference type="Proteomes" id="UP001149165">
    <property type="component" value="Unassembled WGS sequence"/>
</dbReference>
<dbReference type="EMBL" id="JAPQKH010000001">
    <property type="protein sequence ID" value="KAJ5116073.1"/>
    <property type="molecule type" value="Genomic_DNA"/>
</dbReference>
<comment type="caution">
    <text evidence="1">The sequence shown here is derived from an EMBL/GenBank/DDBJ whole genome shotgun (WGS) entry which is preliminary data.</text>
</comment>
<proteinExistence type="predicted"/>
<sequence>MGRTTRASIVTSNESPGQVTEAEVAEPLRELDQNGWNHFWNRQTYTGSLILNLLAFIPPALYSTLSKLWVANIDSSLVVTTDVYTYIDVIVNVINDGLPRSGKENTMRVSAIRNAIYLWLINRIIQLGDTYATAWGVFTTIRWGLIMVPVQALEASTLAFVGHNWGRFRAGREAQYPRASRADISRG</sequence>
<name>A0A9W9KRW1_9EURO</name>
<reference evidence="1" key="1">
    <citation type="submission" date="2022-11" db="EMBL/GenBank/DDBJ databases">
        <authorList>
            <person name="Petersen C."/>
        </authorList>
    </citation>
    <scope>NUCLEOTIDE SEQUENCE</scope>
    <source>
        <strain evidence="1">IBT 30069</strain>
    </source>
</reference>
<evidence type="ECO:0000313" key="2">
    <source>
        <dbReference type="Proteomes" id="UP001149165"/>
    </source>
</evidence>
<dbReference type="AlphaFoldDB" id="A0A9W9KRW1"/>
<dbReference type="OrthoDB" id="4364530at2759"/>
<evidence type="ECO:0000313" key="1">
    <source>
        <dbReference type="EMBL" id="KAJ5116073.1"/>
    </source>
</evidence>
<organism evidence="1 2">
    <name type="scientific">Penicillium angulare</name>
    <dbReference type="NCBI Taxonomy" id="116970"/>
    <lineage>
        <taxon>Eukaryota</taxon>
        <taxon>Fungi</taxon>
        <taxon>Dikarya</taxon>
        <taxon>Ascomycota</taxon>
        <taxon>Pezizomycotina</taxon>
        <taxon>Eurotiomycetes</taxon>
        <taxon>Eurotiomycetidae</taxon>
        <taxon>Eurotiales</taxon>
        <taxon>Aspergillaceae</taxon>
        <taxon>Penicillium</taxon>
    </lineage>
</organism>
<protein>
    <submittedName>
        <fullName evidence="1">Uncharacterized protein</fullName>
    </submittedName>
</protein>
<gene>
    <name evidence="1" type="ORF">N7456_000421</name>
</gene>
<accession>A0A9W9KRW1</accession>
<reference evidence="1" key="2">
    <citation type="journal article" date="2023" name="IMA Fungus">
        <title>Comparative genomic study of the Penicillium genus elucidates a diverse pangenome and 15 lateral gene transfer events.</title>
        <authorList>
            <person name="Petersen C."/>
            <person name="Sorensen T."/>
            <person name="Nielsen M.R."/>
            <person name="Sondergaard T.E."/>
            <person name="Sorensen J.L."/>
            <person name="Fitzpatrick D.A."/>
            <person name="Frisvad J.C."/>
            <person name="Nielsen K.L."/>
        </authorList>
    </citation>
    <scope>NUCLEOTIDE SEQUENCE</scope>
    <source>
        <strain evidence="1">IBT 30069</strain>
    </source>
</reference>